<feature type="transmembrane region" description="Helical" evidence="1">
    <location>
        <begin position="164"/>
        <end position="183"/>
    </location>
</feature>
<feature type="transmembrane region" description="Helical" evidence="1">
    <location>
        <begin position="17"/>
        <end position="43"/>
    </location>
</feature>
<proteinExistence type="predicted"/>
<gene>
    <name evidence="2" type="ORF">TVAG_481320</name>
</gene>
<dbReference type="RefSeq" id="XP_001313934.1">
    <property type="nucleotide sequence ID" value="XM_001313930.1"/>
</dbReference>
<feature type="transmembrane region" description="Helical" evidence="1">
    <location>
        <begin position="189"/>
        <end position="213"/>
    </location>
</feature>
<evidence type="ECO:0000313" key="2">
    <source>
        <dbReference type="EMBL" id="EAY01062.1"/>
    </source>
</evidence>
<dbReference type="KEGG" id="tva:4758886"/>
<name>A2F207_TRIV3</name>
<reference evidence="2" key="1">
    <citation type="submission" date="2006-10" db="EMBL/GenBank/DDBJ databases">
        <authorList>
            <person name="Amadeo P."/>
            <person name="Zhao Q."/>
            <person name="Wortman J."/>
            <person name="Fraser-Liggett C."/>
            <person name="Carlton J."/>
        </authorList>
    </citation>
    <scope>NUCLEOTIDE SEQUENCE</scope>
    <source>
        <strain evidence="2">G3</strain>
    </source>
</reference>
<evidence type="ECO:0000313" key="3">
    <source>
        <dbReference type="Proteomes" id="UP000001542"/>
    </source>
</evidence>
<dbReference type="VEuPathDB" id="TrichDB:TVAGG3_0477380"/>
<reference evidence="2" key="2">
    <citation type="journal article" date="2007" name="Science">
        <title>Draft genome sequence of the sexually transmitted pathogen Trichomonas vaginalis.</title>
        <authorList>
            <person name="Carlton J.M."/>
            <person name="Hirt R.P."/>
            <person name="Silva J.C."/>
            <person name="Delcher A.L."/>
            <person name="Schatz M."/>
            <person name="Zhao Q."/>
            <person name="Wortman J.R."/>
            <person name="Bidwell S.L."/>
            <person name="Alsmark U.C.M."/>
            <person name="Besteiro S."/>
            <person name="Sicheritz-Ponten T."/>
            <person name="Noel C.J."/>
            <person name="Dacks J.B."/>
            <person name="Foster P.G."/>
            <person name="Simillion C."/>
            <person name="Van de Peer Y."/>
            <person name="Miranda-Saavedra D."/>
            <person name="Barton G.J."/>
            <person name="Westrop G.D."/>
            <person name="Mueller S."/>
            <person name="Dessi D."/>
            <person name="Fiori P.L."/>
            <person name="Ren Q."/>
            <person name="Paulsen I."/>
            <person name="Zhang H."/>
            <person name="Bastida-Corcuera F.D."/>
            <person name="Simoes-Barbosa A."/>
            <person name="Brown M.T."/>
            <person name="Hayes R.D."/>
            <person name="Mukherjee M."/>
            <person name="Okumura C.Y."/>
            <person name="Schneider R."/>
            <person name="Smith A.J."/>
            <person name="Vanacova S."/>
            <person name="Villalvazo M."/>
            <person name="Haas B.J."/>
            <person name="Pertea M."/>
            <person name="Feldblyum T.V."/>
            <person name="Utterback T.R."/>
            <person name="Shu C.L."/>
            <person name="Osoegawa K."/>
            <person name="de Jong P.J."/>
            <person name="Hrdy I."/>
            <person name="Horvathova L."/>
            <person name="Zubacova Z."/>
            <person name="Dolezal P."/>
            <person name="Malik S.B."/>
            <person name="Logsdon J.M. Jr."/>
            <person name="Henze K."/>
            <person name="Gupta A."/>
            <person name="Wang C.C."/>
            <person name="Dunne R.L."/>
            <person name="Upcroft J.A."/>
            <person name="Upcroft P."/>
            <person name="White O."/>
            <person name="Salzberg S.L."/>
            <person name="Tang P."/>
            <person name="Chiu C.-H."/>
            <person name="Lee Y.-S."/>
            <person name="Embley T.M."/>
            <person name="Coombs G.H."/>
            <person name="Mottram J.C."/>
            <person name="Tachezy J."/>
            <person name="Fraser-Liggett C.M."/>
            <person name="Johnson P.J."/>
        </authorList>
    </citation>
    <scope>NUCLEOTIDE SEQUENCE [LARGE SCALE GENOMIC DNA]</scope>
    <source>
        <strain evidence="2">G3</strain>
    </source>
</reference>
<dbReference type="InParanoid" id="A2F207"/>
<accession>A2F207</accession>
<evidence type="ECO:0008006" key="4">
    <source>
        <dbReference type="Google" id="ProtNLM"/>
    </source>
</evidence>
<organism evidence="2 3">
    <name type="scientific">Trichomonas vaginalis (strain ATCC PRA-98 / G3)</name>
    <dbReference type="NCBI Taxonomy" id="412133"/>
    <lineage>
        <taxon>Eukaryota</taxon>
        <taxon>Metamonada</taxon>
        <taxon>Parabasalia</taxon>
        <taxon>Trichomonadida</taxon>
        <taxon>Trichomonadidae</taxon>
        <taxon>Trichomonas</taxon>
    </lineage>
</organism>
<dbReference type="EMBL" id="DS113580">
    <property type="protein sequence ID" value="EAY01062.1"/>
    <property type="molecule type" value="Genomic_DNA"/>
</dbReference>
<dbReference type="Proteomes" id="UP000001542">
    <property type="component" value="Unassembled WGS sequence"/>
</dbReference>
<keyword evidence="1" id="KW-1133">Transmembrane helix</keyword>
<keyword evidence="1" id="KW-0812">Transmembrane</keyword>
<protein>
    <recommendedName>
        <fullName evidence="4">Chitin synthase export chaperone</fullName>
    </recommendedName>
</protein>
<keyword evidence="1" id="KW-0472">Membrane</keyword>
<keyword evidence="3" id="KW-1185">Reference proteome</keyword>
<feature type="transmembrane region" description="Helical" evidence="1">
    <location>
        <begin position="71"/>
        <end position="90"/>
    </location>
</feature>
<feature type="transmembrane region" description="Helical" evidence="1">
    <location>
        <begin position="133"/>
        <end position="152"/>
    </location>
</feature>
<evidence type="ECO:0000256" key="1">
    <source>
        <dbReference type="SAM" id="Phobius"/>
    </source>
</evidence>
<dbReference type="VEuPathDB" id="TrichDB:TVAG_481320"/>
<dbReference type="AlphaFoldDB" id="A2F207"/>
<sequence>MTCCGGSKPKQSFVVPLWLNLSWVMLFTTYFFFATSFAGYIIYYMQGRFIGYFSNISEVEIGFFNDIDFSATAPISGLFFCLNFLLYSIYGKLFMEFGQTTINFIYVLLAIFWLTSVGVGACPFSESYYGQLILDYIIFILVNAGIIFFQIVTKPFTEKSVWMFRLILMLSMIVLTIVQIIPYKVFNDYRYMTAASVCNVAFYACCLIIHATWREDVAKISFALVIEDDFDVNEEDEVQSMDEINEEEEQAVA</sequence>
<feature type="transmembrane region" description="Helical" evidence="1">
    <location>
        <begin position="102"/>
        <end position="121"/>
    </location>
</feature>